<feature type="non-terminal residue" evidence="2">
    <location>
        <position position="273"/>
    </location>
</feature>
<organism evidence="2">
    <name type="scientific">marine sediment metagenome</name>
    <dbReference type="NCBI Taxonomy" id="412755"/>
    <lineage>
        <taxon>unclassified sequences</taxon>
        <taxon>metagenomes</taxon>
        <taxon>ecological metagenomes</taxon>
    </lineage>
</organism>
<feature type="domain" description="GH3 middle" evidence="1">
    <location>
        <begin position="203"/>
        <end position="272"/>
    </location>
</feature>
<gene>
    <name evidence="2" type="ORF">S06H3_35534</name>
</gene>
<dbReference type="EMBL" id="BARV01021442">
    <property type="protein sequence ID" value="GAI23747.1"/>
    <property type="molecule type" value="Genomic_DNA"/>
</dbReference>
<dbReference type="InterPro" id="IPR055377">
    <property type="entry name" value="GH3_M"/>
</dbReference>
<feature type="non-terminal residue" evidence="2">
    <location>
        <position position="1"/>
    </location>
</feature>
<sequence>FRWAPVTAEQLREIELVIFALLFFSSCKQRNEIALKGHDKVLYGMAPPPYATGTMTHVFPYDLFDVLPPVEEAEKMSFEERIQRGFELALSEGLDVCIALSSVATAIGDRFSQKSNNTNIKALLKRPKAIARLARGLVKSKLAHRSLLPKDLWSLRGLITFGIDTSVYREKINEMWGIEPLEFHGSTETVFIATQTWDHQGMTFIPHLNFLEFIPEEESNKSREDPTYQPSTLLLDEVKPGNYELLITSLHGGPFVRYRLGHLIKITSLRNEQ</sequence>
<name>X1LWH6_9ZZZZ</name>
<dbReference type="Pfam" id="PF23571">
    <property type="entry name" value="GH3_M"/>
    <property type="match status" value="1"/>
</dbReference>
<dbReference type="InterPro" id="IPR042099">
    <property type="entry name" value="ANL_N_sf"/>
</dbReference>
<reference evidence="2" key="1">
    <citation type="journal article" date="2014" name="Front. Microbiol.">
        <title>High frequency of phylogenetically diverse reductive dehalogenase-homologous genes in deep subseafloor sedimentary metagenomes.</title>
        <authorList>
            <person name="Kawai M."/>
            <person name="Futagami T."/>
            <person name="Toyoda A."/>
            <person name="Takaki Y."/>
            <person name="Nishi S."/>
            <person name="Hori S."/>
            <person name="Arai W."/>
            <person name="Tsubouchi T."/>
            <person name="Morono Y."/>
            <person name="Uchiyama I."/>
            <person name="Ito T."/>
            <person name="Fujiyama A."/>
            <person name="Inagaki F."/>
            <person name="Takami H."/>
        </authorList>
    </citation>
    <scope>NUCLEOTIDE SEQUENCE</scope>
    <source>
        <strain evidence="2">Expedition CK06-06</strain>
    </source>
</reference>
<accession>X1LWH6</accession>
<evidence type="ECO:0000259" key="1">
    <source>
        <dbReference type="Pfam" id="PF23571"/>
    </source>
</evidence>
<protein>
    <recommendedName>
        <fullName evidence="1">GH3 middle domain-containing protein</fullName>
    </recommendedName>
</protein>
<proteinExistence type="predicted"/>
<comment type="caution">
    <text evidence="2">The sequence shown here is derived from an EMBL/GenBank/DDBJ whole genome shotgun (WGS) entry which is preliminary data.</text>
</comment>
<dbReference type="Gene3D" id="3.40.50.12780">
    <property type="entry name" value="N-terminal domain of ligase-like"/>
    <property type="match status" value="1"/>
</dbReference>
<dbReference type="AlphaFoldDB" id="X1LWH6"/>
<evidence type="ECO:0000313" key="2">
    <source>
        <dbReference type="EMBL" id="GAI23747.1"/>
    </source>
</evidence>